<dbReference type="SMART" id="SM00530">
    <property type="entry name" value="HTH_XRE"/>
    <property type="match status" value="1"/>
</dbReference>
<dbReference type="Proteomes" id="UP001205337">
    <property type="component" value="Unassembled WGS sequence"/>
</dbReference>
<dbReference type="RefSeq" id="WP_258797531.1">
    <property type="nucleotide sequence ID" value="NZ_JANTHX010000004.1"/>
</dbReference>
<dbReference type="EMBL" id="JANTHX010000004">
    <property type="protein sequence ID" value="MCS0498573.1"/>
    <property type="molecule type" value="Genomic_DNA"/>
</dbReference>
<dbReference type="PROSITE" id="PS50943">
    <property type="entry name" value="HTH_CROC1"/>
    <property type="match status" value="1"/>
</dbReference>
<organism evidence="2 3">
    <name type="scientific">Protaetiibacter mangrovi</name>
    <dbReference type="NCBI Taxonomy" id="2970926"/>
    <lineage>
        <taxon>Bacteria</taxon>
        <taxon>Bacillati</taxon>
        <taxon>Actinomycetota</taxon>
        <taxon>Actinomycetes</taxon>
        <taxon>Micrococcales</taxon>
        <taxon>Microbacteriaceae</taxon>
        <taxon>Protaetiibacter</taxon>
    </lineage>
</organism>
<evidence type="ECO:0000259" key="1">
    <source>
        <dbReference type="PROSITE" id="PS50943"/>
    </source>
</evidence>
<dbReference type="Gene3D" id="3.30.450.180">
    <property type="match status" value="1"/>
</dbReference>
<dbReference type="SUPFAM" id="SSF47413">
    <property type="entry name" value="lambda repressor-like DNA-binding domains"/>
    <property type="match status" value="1"/>
</dbReference>
<gene>
    <name evidence="2" type="ORF">NUH29_03285</name>
</gene>
<accession>A0ABT1ZCY8</accession>
<name>A0ABT1ZCY8_9MICO</name>
<feature type="domain" description="HTH cro/C1-type" evidence="1">
    <location>
        <begin position="32"/>
        <end position="83"/>
    </location>
</feature>
<evidence type="ECO:0000313" key="2">
    <source>
        <dbReference type="EMBL" id="MCS0498573.1"/>
    </source>
</evidence>
<reference evidence="2 3" key="1">
    <citation type="submission" date="2022-08" db="EMBL/GenBank/DDBJ databases">
        <authorList>
            <person name="Li F."/>
        </authorList>
    </citation>
    <scope>NUCLEOTIDE SEQUENCE [LARGE SCALE GENOMIC DNA]</scope>
    <source>
        <strain evidence="2 3">10F1B-8-1</strain>
    </source>
</reference>
<dbReference type="Gene3D" id="1.10.260.40">
    <property type="entry name" value="lambda repressor-like DNA-binding domains"/>
    <property type="match status" value="1"/>
</dbReference>
<dbReference type="Pfam" id="PF13560">
    <property type="entry name" value="HTH_31"/>
    <property type="match status" value="1"/>
</dbReference>
<dbReference type="InterPro" id="IPR010982">
    <property type="entry name" value="Lambda_DNA-bd_dom_sf"/>
</dbReference>
<proteinExistence type="predicted"/>
<dbReference type="PANTHER" id="PTHR35010">
    <property type="entry name" value="BLL4672 PROTEIN-RELATED"/>
    <property type="match status" value="1"/>
</dbReference>
<comment type="caution">
    <text evidence="2">The sequence shown here is derived from an EMBL/GenBank/DDBJ whole genome shotgun (WGS) entry which is preliminary data.</text>
</comment>
<protein>
    <submittedName>
        <fullName evidence="2">Helix-turn-helix transcriptional regulator</fullName>
    </submittedName>
</protein>
<dbReference type="InterPro" id="IPR041413">
    <property type="entry name" value="MLTR_LBD"/>
</dbReference>
<keyword evidence="3" id="KW-1185">Reference proteome</keyword>
<dbReference type="InterPro" id="IPR001387">
    <property type="entry name" value="Cro/C1-type_HTH"/>
</dbReference>
<dbReference type="Pfam" id="PF17765">
    <property type="entry name" value="MLTR_LBD"/>
    <property type="match status" value="1"/>
</dbReference>
<evidence type="ECO:0000313" key="3">
    <source>
        <dbReference type="Proteomes" id="UP001205337"/>
    </source>
</evidence>
<dbReference type="PANTHER" id="PTHR35010:SF2">
    <property type="entry name" value="BLL4672 PROTEIN"/>
    <property type="match status" value="1"/>
</dbReference>
<sequence length="276" mass="30269">MSDEPNPLGGFLRARRELVTPDDVGIPVLGTRRVAGLRREEVAMLAGISADYYLRLEQGRDRHPSAQVLESIGRVLQLDDEGMAYLLGLVAEKPRRTRRVRREVVPAGTLTLVRQLPLPAFVEGRYLDVLASNPLALALSPRLRIGGNRLRDVFLDPEERAMFPQSEQAAAGLIAGFRASIGADTDDPRVIELVGELSVASPLFRRLWARHDVGPRQGAVVPFEHPQLGELRLNREKLLIGGTDRMTLVIYHADPGSDAAEKLALLASMGAESPAR</sequence>
<dbReference type="CDD" id="cd00093">
    <property type="entry name" value="HTH_XRE"/>
    <property type="match status" value="1"/>
</dbReference>